<keyword evidence="2" id="KW-1185">Reference proteome</keyword>
<name>A0ABU1FTG6_9MICC</name>
<gene>
    <name evidence="1" type="ORF">RH857_07375</name>
</gene>
<dbReference type="EMBL" id="JAVKGT010000016">
    <property type="protein sequence ID" value="MDR5711954.1"/>
    <property type="molecule type" value="Genomic_DNA"/>
</dbReference>
<protein>
    <recommendedName>
        <fullName evidence="3">XRE family transcriptional regulator</fullName>
    </recommendedName>
</protein>
<evidence type="ECO:0008006" key="3">
    <source>
        <dbReference type="Google" id="ProtNLM"/>
    </source>
</evidence>
<evidence type="ECO:0000313" key="1">
    <source>
        <dbReference type="EMBL" id="MDR5711954.1"/>
    </source>
</evidence>
<accession>A0ABU1FTG6</accession>
<dbReference type="Proteomes" id="UP001260872">
    <property type="component" value="Unassembled WGS sequence"/>
</dbReference>
<comment type="caution">
    <text evidence="1">The sequence shown here is derived from an EMBL/GenBank/DDBJ whole genome shotgun (WGS) entry which is preliminary data.</text>
</comment>
<organism evidence="1 2">
    <name type="scientific">Nesterenkonia flava</name>
    <dbReference type="NCBI Taxonomy" id="469799"/>
    <lineage>
        <taxon>Bacteria</taxon>
        <taxon>Bacillati</taxon>
        <taxon>Actinomycetota</taxon>
        <taxon>Actinomycetes</taxon>
        <taxon>Micrococcales</taxon>
        <taxon>Micrococcaceae</taxon>
        <taxon>Nesterenkonia</taxon>
    </lineage>
</organism>
<proteinExistence type="predicted"/>
<sequence>MPDQNLIDPHALSRTKAHNRSVQLSTEDITSELVRVLGRQLLAFIVGKDPKSLSRWAAGTHSPKDREEKILRNAYQVFALLDPVESDHTIRAWFMGMNPQLDDESPAEALSEERFRDVATAARSFVNGG</sequence>
<reference evidence="2" key="1">
    <citation type="submission" date="2023-07" db="EMBL/GenBank/DDBJ databases">
        <title>Description of three actinobacteria isolated from air of manufacturing shop in a pharmaceutical factory.</title>
        <authorList>
            <person name="Zhang D.-F."/>
        </authorList>
    </citation>
    <scope>NUCLEOTIDE SEQUENCE [LARGE SCALE GENOMIC DNA]</scope>
    <source>
        <strain evidence="2">CCTCC AB 207010</strain>
    </source>
</reference>
<dbReference type="RefSeq" id="WP_310537334.1">
    <property type="nucleotide sequence ID" value="NZ_BAAAOC010000021.1"/>
</dbReference>
<evidence type="ECO:0000313" key="2">
    <source>
        <dbReference type="Proteomes" id="UP001260872"/>
    </source>
</evidence>